<feature type="transmembrane region" description="Helical" evidence="1">
    <location>
        <begin position="71"/>
        <end position="93"/>
    </location>
</feature>
<dbReference type="Proteomes" id="UP001250538">
    <property type="component" value="Unassembled WGS sequence"/>
</dbReference>
<sequence>MQAQKSRPIQIKGWMMPLVGFILGQLFLIVCDRYSWTPYREIKAGSVMGRISNSKLFTEWFTPYDLPMSNVITALLIVALLLPALIGAMKSIFFRK</sequence>
<dbReference type="AlphaFoldDB" id="A0AAJ2JWJ6"/>
<organism evidence="2 3">
    <name type="scientific">Paenibacillus suaedae</name>
    <dbReference type="NCBI Taxonomy" id="3077233"/>
    <lineage>
        <taxon>Bacteria</taxon>
        <taxon>Bacillati</taxon>
        <taxon>Bacillota</taxon>
        <taxon>Bacilli</taxon>
        <taxon>Bacillales</taxon>
        <taxon>Paenibacillaceae</taxon>
        <taxon>Paenibacillus</taxon>
    </lineage>
</organism>
<accession>A0AAJ2JWJ6</accession>
<dbReference type="InterPro" id="IPR025627">
    <property type="entry name" value="YfzA"/>
</dbReference>
<dbReference type="RefSeq" id="WP_315746013.1">
    <property type="nucleotide sequence ID" value="NZ_JAVYAA010000003.1"/>
</dbReference>
<keyword evidence="1" id="KW-0812">Transmembrane</keyword>
<keyword evidence="3" id="KW-1185">Reference proteome</keyword>
<name>A0AAJ2JWJ6_9BACL</name>
<reference evidence="3" key="1">
    <citation type="submission" date="2023-09" db="EMBL/GenBank/DDBJ databases">
        <title>Paenibacillus sp. chi10 Genome sequencing and assembly.</title>
        <authorList>
            <person name="Kim I."/>
        </authorList>
    </citation>
    <scope>NUCLEOTIDE SEQUENCE [LARGE SCALE GENOMIC DNA]</scope>
    <source>
        <strain evidence="3">chi10</strain>
    </source>
</reference>
<evidence type="ECO:0000256" key="1">
    <source>
        <dbReference type="SAM" id="Phobius"/>
    </source>
</evidence>
<gene>
    <name evidence="2" type="ORF">RQP50_15950</name>
</gene>
<protein>
    <submittedName>
        <fullName evidence="2">YfzA family protein</fullName>
    </submittedName>
</protein>
<proteinExistence type="predicted"/>
<feature type="transmembrane region" description="Helical" evidence="1">
    <location>
        <begin position="12"/>
        <end position="30"/>
    </location>
</feature>
<evidence type="ECO:0000313" key="3">
    <source>
        <dbReference type="Proteomes" id="UP001250538"/>
    </source>
</evidence>
<keyword evidence="1" id="KW-1133">Transmembrane helix</keyword>
<dbReference type="EMBL" id="JAVYAA010000003">
    <property type="protein sequence ID" value="MDT8977732.1"/>
    <property type="molecule type" value="Genomic_DNA"/>
</dbReference>
<evidence type="ECO:0000313" key="2">
    <source>
        <dbReference type="EMBL" id="MDT8977732.1"/>
    </source>
</evidence>
<comment type="caution">
    <text evidence="2">The sequence shown here is derived from an EMBL/GenBank/DDBJ whole genome shotgun (WGS) entry which is preliminary data.</text>
</comment>
<keyword evidence="1" id="KW-0472">Membrane</keyword>
<dbReference type="Pfam" id="PF14118">
    <property type="entry name" value="YfzA"/>
    <property type="match status" value="1"/>
</dbReference>